<evidence type="ECO:0008006" key="8">
    <source>
        <dbReference type="Google" id="ProtNLM"/>
    </source>
</evidence>
<dbReference type="PANTHER" id="PTHR21141">
    <property type="entry name" value="60S ACIDIC RIBOSOMAL PROTEIN FAMILY MEMBER"/>
    <property type="match status" value="1"/>
</dbReference>
<dbReference type="InterPro" id="IPR038716">
    <property type="entry name" value="P1/P2_N_sf"/>
</dbReference>
<evidence type="ECO:0000256" key="3">
    <source>
        <dbReference type="ARBA" id="ARBA00022980"/>
    </source>
</evidence>
<dbReference type="EMBL" id="JAZHXI010000006">
    <property type="protein sequence ID" value="KAL2070677.1"/>
    <property type="molecule type" value="Genomic_DNA"/>
</dbReference>
<keyword evidence="7" id="KW-1185">Reference proteome</keyword>
<protein>
    <recommendedName>
        <fullName evidence="8">60S acidic ribosomal protein P2</fullName>
    </recommendedName>
</protein>
<evidence type="ECO:0000313" key="6">
    <source>
        <dbReference type="EMBL" id="KAL2070677.1"/>
    </source>
</evidence>
<keyword evidence="4" id="KW-0687">Ribonucleoprotein</keyword>
<keyword evidence="3" id="KW-0689">Ribosomal protein</keyword>
<dbReference type="Pfam" id="PF00428">
    <property type="entry name" value="Ribosomal_60s"/>
    <property type="match status" value="1"/>
</dbReference>
<dbReference type="PANTHER" id="PTHR21141:SF5">
    <property type="entry name" value="LARGE RIBOSOMAL SUBUNIT PROTEIN P2"/>
    <property type="match status" value="1"/>
</dbReference>
<evidence type="ECO:0000256" key="1">
    <source>
        <dbReference type="ARBA" id="ARBA00005436"/>
    </source>
</evidence>
<feature type="region of interest" description="Disordered" evidence="5">
    <location>
        <begin position="17"/>
        <end position="55"/>
    </location>
</feature>
<dbReference type="InterPro" id="IPR044076">
    <property type="entry name" value="Ribosomal_P2"/>
</dbReference>
<name>A0ABR4CLR4_9HELO</name>
<reference evidence="6 7" key="1">
    <citation type="journal article" date="2024" name="Commun. Biol.">
        <title>Comparative genomic analysis of thermophilic fungi reveals convergent evolutionary adaptations and gene losses.</title>
        <authorList>
            <person name="Steindorff A.S."/>
            <person name="Aguilar-Pontes M.V."/>
            <person name="Robinson A.J."/>
            <person name="Andreopoulos B."/>
            <person name="LaButti K."/>
            <person name="Kuo A."/>
            <person name="Mondo S."/>
            <person name="Riley R."/>
            <person name="Otillar R."/>
            <person name="Haridas S."/>
            <person name="Lipzen A."/>
            <person name="Grimwood J."/>
            <person name="Schmutz J."/>
            <person name="Clum A."/>
            <person name="Reid I.D."/>
            <person name="Moisan M.C."/>
            <person name="Butler G."/>
            <person name="Nguyen T.T.M."/>
            <person name="Dewar K."/>
            <person name="Conant G."/>
            <person name="Drula E."/>
            <person name="Henrissat B."/>
            <person name="Hansel C."/>
            <person name="Singer S."/>
            <person name="Hutchinson M.I."/>
            <person name="de Vries R.P."/>
            <person name="Natvig D.O."/>
            <person name="Powell A.J."/>
            <person name="Tsang A."/>
            <person name="Grigoriev I.V."/>
        </authorList>
    </citation>
    <scope>NUCLEOTIDE SEQUENCE [LARGE SCALE GENOMIC DNA]</scope>
    <source>
        <strain evidence="6 7">CBS 494.80</strain>
    </source>
</reference>
<feature type="compositionally biased region" description="Polar residues" evidence="5">
    <location>
        <begin position="17"/>
        <end position="29"/>
    </location>
</feature>
<gene>
    <name evidence="6" type="ORF">VTL71DRAFT_13703</name>
</gene>
<dbReference type="Proteomes" id="UP001595075">
    <property type="component" value="Unassembled WGS sequence"/>
</dbReference>
<organism evidence="6 7">
    <name type="scientific">Oculimacula yallundae</name>
    <dbReference type="NCBI Taxonomy" id="86028"/>
    <lineage>
        <taxon>Eukaryota</taxon>
        <taxon>Fungi</taxon>
        <taxon>Dikarya</taxon>
        <taxon>Ascomycota</taxon>
        <taxon>Pezizomycotina</taxon>
        <taxon>Leotiomycetes</taxon>
        <taxon>Helotiales</taxon>
        <taxon>Ploettnerulaceae</taxon>
        <taxon>Oculimacula</taxon>
    </lineage>
</organism>
<sequence length="259" mass="28131">MSPEALETIQSVQEAVRASNSLRQASLPQASPLPPHELFQDPNQRQLPNTTFQSPPQIAVKPIESLVHQKQQPNVPLKMKHLAAYLLLTIGGNDSPSAADVKAVLESVGIEADDERLSTLISELKGKDIQELITEGSSKLASVSSGGGAAAPAAGGAAASGGAAAEEKEEEKPEGTFYICETTRIDTNTFCREGGVRRGYGFRSFRLNEQILSSRMTGSRYFTTNGRGFWEELCGLCRKFAYHGTWVGLMTFYDEMSRM</sequence>
<comment type="similarity">
    <text evidence="1">Belongs to the eukaryotic ribosomal protein P1/P2 family.</text>
</comment>
<accession>A0ABR4CLR4</accession>
<comment type="subunit">
    <text evidence="2">P1 and P2 exist as dimers at the large ribosomal subunit.</text>
</comment>
<evidence type="ECO:0000256" key="2">
    <source>
        <dbReference type="ARBA" id="ARBA00011266"/>
    </source>
</evidence>
<dbReference type="HAMAP" id="MF_01478">
    <property type="entry name" value="Ribosomal_L12_arch"/>
    <property type="match status" value="1"/>
</dbReference>
<comment type="caution">
    <text evidence="6">The sequence shown here is derived from an EMBL/GenBank/DDBJ whole genome shotgun (WGS) entry which is preliminary data.</text>
</comment>
<dbReference type="CDD" id="cd05833">
    <property type="entry name" value="Ribosomal_P2"/>
    <property type="match status" value="1"/>
</dbReference>
<evidence type="ECO:0000313" key="7">
    <source>
        <dbReference type="Proteomes" id="UP001595075"/>
    </source>
</evidence>
<proteinExistence type="inferred from homology"/>
<dbReference type="Gene3D" id="1.10.10.1410">
    <property type="match status" value="1"/>
</dbReference>
<evidence type="ECO:0000256" key="5">
    <source>
        <dbReference type="SAM" id="MobiDB-lite"/>
    </source>
</evidence>
<dbReference type="InterPro" id="IPR027534">
    <property type="entry name" value="Ribosomal_P1/P2"/>
</dbReference>
<evidence type="ECO:0000256" key="4">
    <source>
        <dbReference type="ARBA" id="ARBA00023274"/>
    </source>
</evidence>
<feature type="compositionally biased region" description="Polar residues" evidence="5">
    <location>
        <begin position="41"/>
        <end position="55"/>
    </location>
</feature>